<reference evidence="1" key="2">
    <citation type="submission" date="2023-06" db="EMBL/GenBank/DDBJ databases">
        <title>Long-read-based genome assembly of the green algal bacterivore Cymbomonas tetramitiformis.</title>
        <authorList>
            <person name="Gyaltshen Y."/>
            <person name="Rozenberg A."/>
            <person name="Paasch A."/>
            <person name="Burns J.A."/>
            <person name="Warring S."/>
            <person name="Larson R."/>
            <person name="Maurer-Alcala X."/>
            <person name="Dacks J."/>
            <person name="Kim E."/>
        </authorList>
    </citation>
    <scope>NUCLEOTIDE SEQUENCE</scope>
    <source>
        <strain evidence="1">PLY_AMNH</strain>
    </source>
</reference>
<name>A0AAE0BXP0_9CHLO</name>
<proteinExistence type="predicted"/>
<sequence>MNVWAEWVNHAANCMRVCLTWSKECRLLICARFRGVVDEYPWKQFCTAEQNPCIVGLNRYILTRQGAYMLLKCASSHDRKWFENACENTYDRLLSEASEYHANPIKKQESKHMTACLILDVRHVREDAFLLNNYNCFKGLLTSRTIEQDLTTNNQFVAYSLYIDPKDAAPCCKRLLLSDDDTHVSPIPISLVGSSHLLTHCLQQHDQVILKNRDGLITKDRIVQDVCALYNKKQDVEFEEEMLTIMHTHNVTYQELYPRMCEVYRIAAYNELDWLLCMSSLYLLQKYRNSEYLCELHKFFYEHNVHSGVTPSFEQRILQGAVERMLKFNRTDDKPSTIFMQKISCELSEWHVNLLNDMTQGSCKRKRNQFET</sequence>
<evidence type="ECO:0000313" key="3">
    <source>
        <dbReference type="Proteomes" id="UP001190700"/>
    </source>
</evidence>
<keyword evidence="3" id="KW-1185">Reference proteome</keyword>
<reference evidence="1 3" key="1">
    <citation type="journal article" date="2015" name="Genome Biol. Evol.">
        <title>Comparative Genomics of a Bacterivorous Green Alga Reveals Evolutionary Causalities and Consequences of Phago-Mixotrophic Mode of Nutrition.</title>
        <authorList>
            <person name="Burns J.A."/>
            <person name="Paasch A."/>
            <person name="Narechania A."/>
            <person name="Kim E."/>
        </authorList>
    </citation>
    <scope>NUCLEOTIDE SEQUENCE [LARGE SCALE GENOMIC DNA]</scope>
    <source>
        <strain evidence="1">PLY_AMNH</strain>
    </source>
</reference>
<organism evidence="1 3">
    <name type="scientific">Cymbomonas tetramitiformis</name>
    <dbReference type="NCBI Taxonomy" id="36881"/>
    <lineage>
        <taxon>Eukaryota</taxon>
        <taxon>Viridiplantae</taxon>
        <taxon>Chlorophyta</taxon>
        <taxon>Pyramimonadophyceae</taxon>
        <taxon>Pyramimonadales</taxon>
        <taxon>Pyramimonadaceae</taxon>
        <taxon>Cymbomonas</taxon>
    </lineage>
</organism>
<dbReference type="Proteomes" id="UP001190700">
    <property type="component" value="Unassembled WGS sequence"/>
</dbReference>
<accession>A0AAE0BXP0</accession>
<protein>
    <submittedName>
        <fullName evidence="1">Uncharacterized protein</fullName>
    </submittedName>
</protein>
<dbReference type="AlphaFoldDB" id="A0AAE0BXP0"/>
<dbReference type="EMBL" id="LGRX02030310">
    <property type="protein sequence ID" value="KAK3245863.1"/>
    <property type="molecule type" value="Genomic_DNA"/>
</dbReference>
<evidence type="ECO:0000313" key="2">
    <source>
        <dbReference type="EMBL" id="KAK3245863.1"/>
    </source>
</evidence>
<comment type="caution">
    <text evidence="1">The sequence shown here is derived from an EMBL/GenBank/DDBJ whole genome shotgun (WGS) entry which is preliminary data.</text>
</comment>
<dbReference type="EMBL" id="LGRX02032283">
    <property type="protein sequence ID" value="KAK3244098.1"/>
    <property type="molecule type" value="Genomic_DNA"/>
</dbReference>
<gene>
    <name evidence="2" type="ORF">CYMTET_44684</name>
    <name evidence="1" type="ORF">CYMTET_46273</name>
</gene>
<evidence type="ECO:0000313" key="1">
    <source>
        <dbReference type="EMBL" id="KAK3244098.1"/>
    </source>
</evidence>